<accession>A0AAU9L9N1</accession>
<reference evidence="1 2" key="1">
    <citation type="submission" date="2022-01" db="EMBL/GenBank/DDBJ databases">
        <authorList>
            <person name="Xiong W."/>
            <person name="Schranz E."/>
        </authorList>
    </citation>
    <scope>NUCLEOTIDE SEQUENCE [LARGE SCALE GENOMIC DNA]</scope>
</reference>
<evidence type="ECO:0000313" key="2">
    <source>
        <dbReference type="Proteomes" id="UP001157418"/>
    </source>
</evidence>
<sequence>MSEMIGVSTSSSCLWTSSTGGIIPIQNYIETIGFSNSKGVAIEKLHVSIMLSDDDFKDVHNEAIDKVLKKKRKKHGE</sequence>
<dbReference type="EMBL" id="CAKMRJ010000001">
    <property type="protein sequence ID" value="CAH1412164.1"/>
    <property type="molecule type" value="Genomic_DNA"/>
</dbReference>
<keyword evidence="2" id="KW-1185">Reference proteome</keyword>
<comment type="caution">
    <text evidence="1">The sequence shown here is derived from an EMBL/GenBank/DDBJ whole genome shotgun (WGS) entry which is preliminary data.</text>
</comment>
<evidence type="ECO:0000313" key="1">
    <source>
        <dbReference type="EMBL" id="CAH1412164.1"/>
    </source>
</evidence>
<protein>
    <submittedName>
        <fullName evidence="1">Uncharacterized protein</fullName>
    </submittedName>
</protein>
<organism evidence="1 2">
    <name type="scientific">Lactuca virosa</name>
    <dbReference type="NCBI Taxonomy" id="75947"/>
    <lineage>
        <taxon>Eukaryota</taxon>
        <taxon>Viridiplantae</taxon>
        <taxon>Streptophyta</taxon>
        <taxon>Embryophyta</taxon>
        <taxon>Tracheophyta</taxon>
        <taxon>Spermatophyta</taxon>
        <taxon>Magnoliopsida</taxon>
        <taxon>eudicotyledons</taxon>
        <taxon>Gunneridae</taxon>
        <taxon>Pentapetalae</taxon>
        <taxon>asterids</taxon>
        <taxon>campanulids</taxon>
        <taxon>Asterales</taxon>
        <taxon>Asteraceae</taxon>
        <taxon>Cichorioideae</taxon>
        <taxon>Cichorieae</taxon>
        <taxon>Lactucinae</taxon>
        <taxon>Lactuca</taxon>
    </lineage>
</organism>
<dbReference type="AlphaFoldDB" id="A0AAU9L9N1"/>
<name>A0AAU9L9N1_9ASTR</name>
<dbReference type="Proteomes" id="UP001157418">
    <property type="component" value="Unassembled WGS sequence"/>
</dbReference>
<proteinExistence type="predicted"/>
<gene>
    <name evidence="1" type="ORF">LVIROSA_LOCUS198</name>
</gene>